<dbReference type="InterPro" id="IPR016064">
    <property type="entry name" value="NAD/diacylglycerol_kinase_sf"/>
</dbReference>
<evidence type="ECO:0000256" key="4">
    <source>
        <dbReference type="ARBA" id="ARBA00022857"/>
    </source>
</evidence>
<dbReference type="PANTHER" id="PTHR20275">
    <property type="entry name" value="NAD KINASE"/>
    <property type="match status" value="1"/>
</dbReference>
<evidence type="ECO:0000313" key="8">
    <source>
        <dbReference type="Proteomes" id="UP000319731"/>
    </source>
</evidence>
<dbReference type="InterPro" id="IPR017438">
    <property type="entry name" value="ATP-NAD_kinase_N"/>
</dbReference>
<evidence type="ECO:0000256" key="2">
    <source>
        <dbReference type="ARBA" id="ARBA00022679"/>
    </source>
</evidence>
<sequence length="487" mass="54697">MPADIIQSESTGLQVKLYHATRIALSLLDGDLTISRAKRAFEKAFGFGEWDELTTIEFLDSDGDYVELPDDPKLLMEIEKRARAGRNRLSLRTTILDIMKSESIDCVSSIASASVKLMDMTTKLSRLQLKLNVRNILVVTKPFDPALVPLTRDLAVWLVETYPVEVYVQEPLRTAEGFDYDEICSQSDKVKSRLKFWGREFIRNRADDVNLAITLGGDGTVLYSSWLFQKQSPPVMPFYLGSLGFLTVFDFGTHREALSRVLEGQGQRVNLRMRLQCAVYSKPRSPTPKPENRQLHPIPRGALPKHNTFTRDAVIRADPEECEECDIGPVGPPSSVHQVMNEMVVDRGASPSMLQLELYADDLHLTTILADGLLSAGGSLVHPEKASILVTPICPHTLTCRPMILPGQTELRVCVTLGSRSVAWASFDGRYRRELLPGDSICITASRYPFVSLCNEDQSSDWFRSLISTLHWNERPRQKPLDRTAMM</sequence>
<gene>
    <name evidence="7" type="primary">UTR1</name>
    <name evidence="7" type="ORF">SmJEL517_g00930</name>
</gene>
<comment type="similarity">
    <text evidence="1">Belongs to the NAD kinase family.</text>
</comment>
<dbReference type="Gene3D" id="3.40.50.10330">
    <property type="entry name" value="Probable inorganic polyphosphate/atp-NAD kinase, domain 1"/>
    <property type="match status" value="1"/>
</dbReference>
<dbReference type="STRING" id="1806994.A0A507CHC5"/>
<dbReference type="GeneID" id="42002155"/>
<dbReference type="Gene3D" id="2.60.200.30">
    <property type="entry name" value="Probable inorganic polyphosphate/atp-NAD kinase, domain 2"/>
    <property type="match status" value="1"/>
</dbReference>
<dbReference type="OrthoDB" id="24581at2759"/>
<dbReference type="GO" id="GO:0003951">
    <property type="term" value="F:NAD+ kinase activity"/>
    <property type="evidence" value="ECO:0007669"/>
    <property type="project" value="InterPro"/>
</dbReference>
<keyword evidence="8" id="KW-1185">Reference proteome</keyword>
<reference evidence="7 8" key="1">
    <citation type="journal article" date="2019" name="Sci. Rep.">
        <title>Comparative genomics of chytrid fungi reveal insights into the obligate biotrophic and pathogenic lifestyle of Synchytrium endobioticum.</title>
        <authorList>
            <person name="van de Vossenberg B.T.L.H."/>
            <person name="Warris S."/>
            <person name="Nguyen H.D.T."/>
            <person name="van Gent-Pelzer M.P.E."/>
            <person name="Joly D.L."/>
            <person name="van de Geest H.C."/>
            <person name="Bonants P.J.M."/>
            <person name="Smith D.S."/>
            <person name="Levesque C.A."/>
            <person name="van der Lee T.A.J."/>
        </authorList>
    </citation>
    <scope>NUCLEOTIDE SEQUENCE [LARGE SCALE GENOMIC DNA]</scope>
    <source>
        <strain evidence="7 8">JEL517</strain>
    </source>
</reference>
<dbReference type="PANTHER" id="PTHR20275:SF0">
    <property type="entry name" value="NAD KINASE"/>
    <property type="match status" value="1"/>
</dbReference>
<accession>A0A507CHC5</accession>
<dbReference type="InterPro" id="IPR002504">
    <property type="entry name" value="NADK"/>
</dbReference>
<evidence type="ECO:0000256" key="3">
    <source>
        <dbReference type="ARBA" id="ARBA00022777"/>
    </source>
</evidence>
<keyword evidence="3 7" id="KW-0418">Kinase</keyword>
<name>A0A507CHC5_9FUNG</name>
<dbReference type="GO" id="GO:0006741">
    <property type="term" value="P:NADP+ biosynthetic process"/>
    <property type="evidence" value="ECO:0007669"/>
    <property type="project" value="InterPro"/>
</dbReference>
<feature type="region of interest" description="Disordered" evidence="6">
    <location>
        <begin position="281"/>
        <end position="302"/>
    </location>
</feature>
<comment type="caution">
    <text evidence="7">The sequence shown here is derived from an EMBL/GenBank/DDBJ whole genome shotgun (WGS) entry which is preliminary data.</text>
</comment>
<dbReference type="InterPro" id="IPR017437">
    <property type="entry name" value="ATP-NAD_kinase_PpnK-typ_C"/>
</dbReference>
<dbReference type="Pfam" id="PF20143">
    <property type="entry name" value="NAD_kinase_C"/>
    <property type="match status" value="1"/>
</dbReference>
<proteinExistence type="inferred from homology"/>
<keyword evidence="2" id="KW-0808">Transferase</keyword>
<dbReference type="GO" id="GO:0019674">
    <property type="term" value="P:NAD+ metabolic process"/>
    <property type="evidence" value="ECO:0007669"/>
    <property type="project" value="InterPro"/>
</dbReference>
<evidence type="ECO:0000256" key="5">
    <source>
        <dbReference type="ARBA" id="ARBA00023027"/>
    </source>
</evidence>
<dbReference type="SUPFAM" id="SSF111331">
    <property type="entry name" value="NAD kinase/diacylglycerol kinase-like"/>
    <property type="match status" value="1"/>
</dbReference>
<organism evidence="7 8">
    <name type="scientific">Synchytrium microbalum</name>
    <dbReference type="NCBI Taxonomy" id="1806994"/>
    <lineage>
        <taxon>Eukaryota</taxon>
        <taxon>Fungi</taxon>
        <taxon>Fungi incertae sedis</taxon>
        <taxon>Chytridiomycota</taxon>
        <taxon>Chytridiomycota incertae sedis</taxon>
        <taxon>Chytridiomycetes</taxon>
        <taxon>Synchytriales</taxon>
        <taxon>Synchytriaceae</taxon>
        <taxon>Synchytrium</taxon>
    </lineage>
</organism>
<dbReference type="EMBL" id="QEAO01000003">
    <property type="protein sequence ID" value="TPX37075.1"/>
    <property type="molecule type" value="Genomic_DNA"/>
</dbReference>
<dbReference type="AlphaFoldDB" id="A0A507CHC5"/>
<protein>
    <submittedName>
        <fullName evidence="7">NAD+ kinase</fullName>
    </submittedName>
</protein>
<evidence type="ECO:0000313" key="7">
    <source>
        <dbReference type="EMBL" id="TPX37075.1"/>
    </source>
</evidence>
<dbReference type="Proteomes" id="UP000319731">
    <property type="component" value="Unassembled WGS sequence"/>
</dbReference>
<keyword evidence="4" id="KW-0521">NADP</keyword>
<dbReference type="Pfam" id="PF01513">
    <property type="entry name" value="NAD_kinase"/>
    <property type="match status" value="1"/>
</dbReference>
<keyword evidence="5" id="KW-0520">NAD</keyword>
<evidence type="ECO:0000256" key="1">
    <source>
        <dbReference type="ARBA" id="ARBA00010995"/>
    </source>
</evidence>
<dbReference type="RefSeq" id="XP_031027145.1">
    <property type="nucleotide sequence ID" value="XM_031166858.1"/>
</dbReference>
<evidence type="ECO:0000256" key="6">
    <source>
        <dbReference type="SAM" id="MobiDB-lite"/>
    </source>
</evidence>